<feature type="signal peptide" evidence="1">
    <location>
        <begin position="1"/>
        <end position="20"/>
    </location>
</feature>
<feature type="chain" id="PRO_5047223547" evidence="1">
    <location>
        <begin position="21"/>
        <end position="136"/>
    </location>
</feature>
<gene>
    <name evidence="2" type="ORF">ACFFUT_13305</name>
</gene>
<proteinExistence type="predicted"/>
<organism evidence="2 3">
    <name type="scientific">Pseudohalocynthiibacter aestuariivivens</name>
    <dbReference type="NCBI Taxonomy" id="1591409"/>
    <lineage>
        <taxon>Bacteria</taxon>
        <taxon>Pseudomonadati</taxon>
        <taxon>Pseudomonadota</taxon>
        <taxon>Alphaproteobacteria</taxon>
        <taxon>Rhodobacterales</taxon>
        <taxon>Paracoccaceae</taxon>
        <taxon>Pseudohalocynthiibacter</taxon>
    </lineage>
</organism>
<keyword evidence="3" id="KW-1185">Reference proteome</keyword>
<accession>A0ABV5JJ17</accession>
<evidence type="ECO:0000313" key="2">
    <source>
        <dbReference type="EMBL" id="MFB9232763.1"/>
    </source>
</evidence>
<reference evidence="2 3" key="1">
    <citation type="submission" date="2024-09" db="EMBL/GenBank/DDBJ databases">
        <authorList>
            <person name="Sun Q."/>
            <person name="Mori K."/>
        </authorList>
    </citation>
    <scope>NUCLEOTIDE SEQUENCE [LARGE SCALE GENOMIC DNA]</scope>
    <source>
        <strain evidence="2 3">CECT 8726</strain>
    </source>
</reference>
<dbReference type="Proteomes" id="UP001589683">
    <property type="component" value="Unassembled WGS sequence"/>
</dbReference>
<evidence type="ECO:0000313" key="3">
    <source>
        <dbReference type="Proteomes" id="UP001589683"/>
    </source>
</evidence>
<comment type="caution">
    <text evidence="2">The sequence shown here is derived from an EMBL/GenBank/DDBJ whole genome shotgun (WGS) entry which is preliminary data.</text>
</comment>
<dbReference type="RefSeq" id="WP_247079001.1">
    <property type="nucleotide sequence ID" value="NZ_JAGFNU010000013.1"/>
</dbReference>
<dbReference type="Pfam" id="PF16156">
    <property type="entry name" value="DUF4864"/>
    <property type="match status" value="1"/>
</dbReference>
<sequence>MRQLILGWVFACLSASFAFADEPANPAMRGVITSQIEAFRLDDFGLAFGYASPNIQNYFQSPERFEAMVRNGYPMVHRPAEVRFLELREIAGAFWQKMLIRDQAGFVHILDYQMVKGDDGWMINAVQLLQQSETGV</sequence>
<keyword evidence="1" id="KW-0732">Signal</keyword>
<protein>
    <submittedName>
        <fullName evidence="2">DUF4864 domain-containing protein</fullName>
    </submittedName>
</protein>
<dbReference type="EMBL" id="JBHMEA010000043">
    <property type="protein sequence ID" value="MFB9232763.1"/>
    <property type="molecule type" value="Genomic_DNA"/>
</dbReference>
<name>A0ABV5JJ17_9RHOB</name>
<evidence type="ECO:0000256" key="1">
    <source>
        <dbReference type="SAM" id="SignalP"/>
    </source>
</evidence>
<dbReference type="InterPro" id="IPR032347">
    <property type="entry name" value="DUF4864"/>
</dbReference>